<evidence type="ECO:0000313" key="1">
    <source>
        <dbReference type="EMBL" id="EHL31843.1"/>
    </source>
</evidence>
<organism evidence="1 2">
    <name type="scientific">Legionella drancourtii LLAP12</name>
    <dbReference type="NCBI Taxonomy" id="658187"/>
    <lineage>
        <taxon>Bacteria</taxon>
        <taxon>Pseudomonadati</taxon>
        <taxon>Pseudomonadota</taxon>
        <taxon>Gammaproteobacteria</taxon>
        <taxon>Legionellales</taxon>
        <taxon>Legionellaceae</taxon>
        <taxon>Legionella</taxon>
    </lineage>
</organism>
<keyword evidence="2" id="KW-1185">Reference proteome</keyword>
<dbReference type="AlphaFoldDB" id="G9ELK8"/>
<name>G9ELK8_9GAMM</name>
<accession>G9ELK8</accession>
<proteinExistence type="predicted"/>
<gene>
    <name evidence="1" type="ORF">LDG_6009</name>
</gene>
<dbReference type="EMBL" id="JH413808">
    <property type="protein sequence ID" value="EHL31843.1"/>
    <property type="molecule type" value="Genomic_DNA"/>
</dbReference>
<protein>
    <submittedName>
        <fullName evidence="1">Uncharacterized protein</fullName>
    </submittedName>
</protein>
<reference evidence="1 2" key="1">
    <citation type="journal article" date="2011" name="BMC Genomics">
        <title>Insight into cross-talk between intra-amoebal pathogens.</title>
        <authorList>
            <person name="Gimenez G."/>
            <person name="Bertelli C."/>
            <person name="Moliner C."/>
            <person name="Robert C."/>
            <person name="Raoult D."/>
            <person name="Fournier P.E."/>
            <person name="Greub G."/>
        </authorList>
    </citation>
    <scope>NUCLEOTIDE SEQUENCE [LARGE SCALE GENOMIC DNA]</scope>
    <source>
        <strain evidence="1 2">LLAP12</strain>
    </source>
</reference>
<dbReference type="HOGENOM" id="CLU_3253433_0_0_6"/>
<dbReference type="Proteomes" id="UP000002770">
    <property type="component" value="Unassembled WGS sequence"/>
</dbReference>
<dbReference type="InParanoid" id="G9ELK8"/>
<sequence>MLKRHNPYQKGQCIVQKLMQIKDYPHKQKIKSIDKPRGSKQW</sequence>
<evidence type="ECO:0000313" key="2">
    <source>
        <dbReference type="Proteomes" id="UP000002770"/>
    </source>
</evidence>